<evidence type="ECO:0000256" key="5">
    <source>
        <dbReference type="ARBA" id="ARBA00023274"/>
    </source>
</evidence>
<dbReference type="InterPro" id="IPR007379">
    <property type="entry name" value="Tim44-like_dom"/>
</dbReference>
<keyword evidence="4" id="KW-0496">Mitochondrion</keyword>
<dbReference type="FunFam" id="3.10.450.240:FF:000003">
    <property type="entry name" value="39S ribosomal protein L45, mitochondrial"/>
    <property type="match status" value="1"/>
</dbReference>
<keyword evidence="2" id="KW-0809">Transit peptide</keyword>
<protein>
    <recommendedName>
        <fullName evidence="7">Large ribosomal subunit protein mL45</fullName>
    </recommendedName>
    <alternativeName>
        <fullName evidence="8">39S ribosomal protein L45, mitochondrial</fullName>
    </alternativeName>
</protein>
<feature type="domain" description="Tim44-like" evidence="9">
    <location>
        <begin position="138"/>
        <end position="286"/>
    </location>
</feature>
<comment type="subcellular location">
    <subcellularLocation>
        <location evidence="1">Mitochondrion</location>
    </subcellularLocation>
</comment>
<name>A0A4Y7NNY3_9CRUS</name>
<evidence type="ECO:0000259" key="9">
    <source>
        <dbReference type="SMART" id="SM00978"/>
    </source>
</evidence>
<dbReference type="GO" id="GO:0005840">
    <property type="term" value="C:ribosome"/>
    <property type="evidence" value="ECO:0007669"/>
    <property type="project" value="UniProtKB-KW"/>
</dbReference>
<dbReference type="PANTHER" id="PTHR28554:SF1">
    <property type="entry name" value="LARGE RIBOSOMAL SUBUNIT PROTEIN ML45"/>
    <property type="match status" value="1"/>
</dbReference>
<dbReference type="SUPFAM" id="SSF54427">
    <property type="entry name" value="NTF2-like"/>
    <property type="match status" value="1"/>
</dbReference>
<dbReference type="EMBL" id="LR024874">
    <property type="protein sequence ID" value="SVE94493.1"/>
    <property type="molecule type" value="mRNA"/>
</dbReference>
<evidence type="ECO:0000313" key="10">
    <source>
        <dbReference type="EMBL" id="SVE94493.1"/>
    </source>
</evidence>
<evidence type="ECO:0000256" key="1">
    <source>
        <dbReference type="ARBA" id="ARBA00004173"/>
    </source>
</evidence>
<comment type="similarity">
    <text evidence="6">Belongs to the mitochondrion-specific ribosomal protein mL45 family.</text>
</comment>
<dbReference type="Pfam" id="PF04280">
    <property type="entry name" value="Tim44"/>
    <property type="match status" value="1"/>
</dbReference>
<dbReference type="GO" id="GO:0005739">
    <property type="term" value="C:mitochondrion"/>
    <property type="evidence" value="ECO:0007669"/>
    <property type="project" value="UniProtKB-SubCell"/>
</dbReference>
<dbReference type="GO" id="GO:1990904">
    <property type="term" value="C:ribonucleoprotein complex"/>
    <property type="evidence" value="ECO:0007669"/>
    <property type="project" value="UniProtKB-KW"/>
</dbReference>
<sequence>MSLSQFTGLRNTLTFSFKNVLQLNLPSLNAGIQIRERHTKHWKPEFKKLRRLKIQKVKLPNFQEENDMSKLTPDEIRSRMKEQGVLPPRPWTERPILITATGAVFEPYVPPEGDGKLSSLSFGGAKQSVELLSKKSKSMLAVRKIKSYEDNFSTKTFPETAQEIYIKAHKALAEKDYDALHQYVTELSFPIMTFDLRSCTVRWQFLKSLEAPRVVHVRCTDIINKENIFSQVTVRFHTQQTLAVYDRFGRLTYGSEVQAKDVLEYVVFEKHLANLYGQWRIHEKIIPDWMPQREPGRKTYVQPIPEVEPVPAEDTAVAATPAGTTSAVA</sequence>
<dbReference type="InterPro" id="IPR032710">
    <property type="entry name" value="NTF2-like_dom_sf"/>
</dbReference>
<gene>
    <name evidence="10" type="primary">EOG090X0DDP</name>
</gene>
<keyword evidence="5" id="KW-0687">Ribonucleoprotein</keyword>
<dbReference type="SMART" id="SM00978">
    <property type="entry name" value="Tim44"/>
    <property type="match status" value="1"/>
</dbReference>
<evidence type="ECO:0000256" key="3">
    <source>
        <dbReference type="ARBA" id="ARBA00022980"/>
    </source>
</evidence>
<keyword evidence="3" id="KW-0689">Ribosomal protein</keyword>
<evidence type="ECO:0000256" key="6">
    <source>
        <dbReference type="ARBA" id="ARBA00038073"/>
    </source>
</evidence>
<dbReference type="Gene3D" id="3.10.450.240">
    <property type="match status" value="1"/>
</dbReference>
<organism evidence="10">
    <name type="scientific">Simocephalus serrulatus</name>
    <dbReference type="NCBI Taxonomy" id="117539"/>
    <lineage>
        <taxon>Eukaryota</taxon>
        <taxon>Metazoa</taxon>
        <taxon>Ecdysozoa</taxon>
        <taxon>Arthropoda</taxon>
        <taxon>Crustacea</taxon>
        <taxon>Branchiopoda</taxon>
        <taxon>Diplostraca</taxon>
        <taxon>Cladocera</taxon>
        <taxon>Anomopoda</taxon>
        <taxon>Daphniidae</taxon>
        <taxon>Simocephalus</taxon>
    </lineage>
</organism>
<evidence type="ECO:0000256" key="2">
    <source>
        <dbReference type="ARBA" id="ARBA00022946"/>
    </source>
</evidence>
<dbReference type="AlphaFoldDB" id="A0A4Y7NNY3"/>
<evidence type="ECO:0000256" key="7">
    <source>
        <dbReference type="ARBA" id="ARBA00039448"/>
    </source>
</evidence>
<accession>A0A4Y7NNY3</accession>
<reference evidence="10" key="1">
    <citation type="submission" date="2018-08" db="EMBL/GenBank/DDBJ databases">
        <authorList>
            <person name="Cornetti L."/>
        </authorList>
    </citation>
    <scope>NUCLEOTIDE SEQUENCE</scope>
    <source>
        <strain evidence="10">OM-SAIQ-clone2</strain>
    </source>
</reference>
<dbReference type="InterPro" id="IPR051975">
    <property type="entry name" value="mtLSU_mL45"/>
</dbReference>
<evidence type="ECO:0000256" key="8">
    <source>
        <dbReference type="ARBA" id="ARBA00043031"/>
    </source>
</evidence>
<proteinExistence type="evidence at transcript level"/>
<dbReference type="PANTHER" id="PTHR28554">
    <property type="entry name" value="39S RIBOSOMAL PROTEIN L45, MITOCHONDRIAL"/>
    <property type="match status" value="1"/>
</dbReference>
<evidence type="ECO:0000256" key="4">
    <source>
        <dbReference type="ARBA" id="ARBA00023128"/>
    </source>
</evidence>